<evidence type="ECO:0000313" key="3">
    <source>
        <dbReference type="EMBL" id="OYD48933.1"/>
    </source>
</evidence>
<protein>
    <submittedName>
        <fullName evidence="3">Diguanylate cyclase</fullName>
    </submittedName>
</protein>
<dbReference type="SUPFAM" id="SSF55073">
    <property type="entry name" value="Nucleotide cyclase"/>
    <property type="match status" value="1"/>
</dbReference>
<dbReference type="PROSITE" id="PS50112">
    <property type="entry name" value="PAS"/>
    <property type="match status" value="1"/>
</dbReference>
<dbReference type="Proteomes" id="UP000215441">
    <property type="component" value="Unassembled WGS sequence"/>
</dbReference>
<name>A0A235EJJ7_9BURK</name>
<dbReference type="GO" id="GO:0003824">
    <property type="term" value="F:catalytic activity"/>
    <property type="evidence" value="ECO:0007669"/>
    <property type="project" value="UniProtKB-ARBA"/>
</dbReference>
<dbReference type="CDD" id="cd00130">
    <property type="entry name" value="PAS"/>
    <property type="match status" value="1"/>
</dbReference>
<accession>A0A235EJJ7</accession>
<dbReference type="Gene3D" id="3.30.450.20">
    <property type="entry name" value="PAS domain"/>
    <property type="match status" value="1"/>
</dbReference>
<dbReference type="PANTHER" id="PTHR46663:SF3">
    <property type="entry name" value="SLL0267 PROTEIN"/>
    <property type="match status" value="1"/>
</dbReference>
<dbReference type="InterPro" id="IPR043128">
    <property type="entry name" value="Rev_trsase/Diguanyl_cyclase"/>
</dbReference>
<dbReference type="Gene3D" id="3.30.70.270">
    <property type="match status" value="1"/>
</dbReference>
<evidence type="ECO:0000259" key="2">
    <source>
        <dbReference type="PROSITE" id="PS50887"/>
    </source>
</evidence>
<dbReference type="SMART" id="SM00091">
    <property type="entry name" value="PAS"/>
    <property type="match status" value="1"/>
</dbReference>
<dbReference type="Gene3D" id="3.30.450.40">
    <property type="match status" value="1"/>
</dbReference>
<sequence>MHSIPSLNVVDLMLDAVCLVNVDSTIVFVSPAFERIFGYLPEEVVGKRMLDMVHPDDLAITQRQAKSVTEGNLQLQFENRYVRKDGTIAHIRWTARWLPEQQMRLAVAHDITERRLTESMQAVIYAISEAAHTTQNLQALFQHIHQIIGRLLPATNFAVALYDAQADALSFPYHVNESLPAPPPMALAQDALCAEVIHNGCTLLLTPENRTAHPPPAPQQRPPLYWLGVPLQTQKGAIGALVLQSYTEQGRYTDKDKDLLQFVSTQVAAAIERKQMHERLEHMAQYDQLTHLPNRQLFLDRLKTALARARRDQRLLSLLFIDLDRFKEVNDTLGHAMGDLLLQRVAQRLLECVRGSDTVARLGGDEFVVLLESGLARDHATTVADKILSAFTQPFDLEGIRLNIQPSIGVAIYPEHGGEEHHLLGHADEAMYLSKKSGGNQVRVAQQTEAQAL</sequence>
<dbReference type="EMBL" id="NOIG01000011">
    <property type="protein sequence ID" value="OYD48933.1"/>
    <property type="molecule type" value="Genomic_DNA"/>
</dbReference>
<organism evidence="3 4">
    <name type="scientific">Acidovorax kalamii</name>
    <dbReference type="NCBI Taxonomy" id="2004485"/>
    <lineage>
        <taxon>Bacteria</taxon>
        <taxon>Pseudomonadati</taxon>
        <taxon>Pseudomonadota</taxon>
        <taxon>Betaproteobacteria</taxon>
        <taxon>Burkholderiales</taxon>
        <taxon>Comamonadaceae</taxon>
        <taxon>Acidovorax</taxon>
    </lineage>
</organism>
<evidence type="ECO:0000313" key="4">
    <source>
        <dbReference type="Proteomes" id="UP000215441"/>
    </source>
</evidence>
<dbReference type="SUPFAM" id="SSF55785">
    <property type="entry name" value="PYP-like sensor domain (PAS domain)"/>
    <property type="match status" value="1"/>
</dbReference>
<evidence type="ECO:0000259" key="1">
    <source>
        <dbReference type="PROSITE" id="PS50112"/>
    </source>
</evidence>
<dbReference type="PROSITE" id="PS50887">
    <property type="entry name" value="GGDEF"/>
    <property type="match status" value="1"/>
</dbReference>
<comment type="caution">
    <text evidence="3">The sequence shown here is derived from an EMBL/GenBank/DDBJ whole genome shotgun (WGS) entry which is preliminary data.</text>
</comment>
<dbReference type="InterPro" id="IPR052163">
    <property type="entry name" value="DGC-Regulatory_Protein"/>
</dbReference>
<dbReference type="InterPro" id="IPR000014">
    <property type="entry name" value="PAS"/>
</dbReference>
<dbReference type="PANTHER" id="PTHR46663">
    <property type="entry name" value="DIGUANYLATE CYCLASE DGCT-RELATED"/>
    <property type="match status" value="1"/>
</dbReference>
<dbReference type="FunFam" id="3.30.70.270:FF:000001">
    <property type="entry name" value="Diguanylate cyclase domain protein"/>
    <property type="match status" value="1"/>
</dbReference>
<dbReference type="InterPro" id="IPR035965">
    <property type="entry name" value="PAS-like_dom_sf"/>
</dbReference>
<keyword evidence="4" id="KW-1185">Reference proteome</keyword>
<dbReference type="InterPro" id="IPR013655">
    <property type="entry name" value="PAS_fold_3"/>
</dbReference>
<dbReference type="Pfam" id="PF13185">
    <property type="entry name" value="GAF_2"/>
    <property type="match status" value="1"/>
</dbReference>
<dbReference type="RefSeq" id="WP_094291147.1">
    <property type="nucleotide sequence ID" value="NZ_NOIG01000011.1"/>
</dbReference>
<dbReference type="NCBIfam" id="TIGR00229">
    <property type="entry name" value="sensory_box"/>
    <property type="match status" value="1"/>
</dbReference>
<dbReference type="CDD" id="cd01949">
    <property type="entry name" value="GGDEF"/>
    <property type="match status" value="1"/>
</dbReference>
<feature type="domain" description="GGDEF" evidence="2">
    <location>
        <begin position="314"/>
        <end position="447"/>
    </location>
</feature>
<dbReference type="InterPro" id="IPR029787">
    <property type="entry name" value="Nucleotide_cyclase"/>
</dbReference>
<feature type="domain" description="PAS" evidence="1">
    <location>
        <begin position="9"/>
        <end position="72"/>
    </location>
</feature>
<proteinExistence type="predicted"/>
<gene>
    <name evidence="3" type="ORF">CBY09_19225</name>
</gene>
<dbReference type="Pfam" id="PF08447">
    <property type="entry name" value="PAS_3"/>
    <property type="match status" value="1"/>
</dbReference>
<dbReference type="SMART" id="SM00065">
    <property type="entry name" value="GAF"/>
    <property type="match status" value="1"/>
</dbReference>
<dbReference type="SUPFAM" id="SSF55781">
    <property type="entry name" value="GAF domain-like"/>
    <property type="match status" value="1"/>
</dbReference>
<dbReference type="InterPro" id="IPR003018">
    <property type="entry name" value="GAF"/>
</dbReference>
<dbReference type="SMART" id="SM00267">
    <property type="entry name" value="GGDEF"/>
    <property type="match status" value="1"/>
</dbReference>
<dbReference type="Pfam" id="PF00990">
    <property type="entry name" value="GGDEF"/>
    <property type="match status" value="1"/>
</dbReference>
<dbReference type="AlphaFoldDB" id="A0A235EJJ7"/>
<dbReference type="InterPro" id="IPR029016">
    <property type="entry name" value="GAF-like_dom_sf"/>
</dbReference>
<dbReference type="NCBIfam" id="TIGR00254">
    <property type="entry name" value="GGDEF"/>
    <property type="match status" value="1"/>
</dbReference>
<dbReference type="InterPro" id="IPR000160">
    <property type="entry name" value="GGDEF_dom"/>
</dbReference>
<dbReference type="OrthoDB" id="9812260at2"/>
<reference evidence="3 4" key="1">
    <citation type="submission" date="2017-07" db="EMBL/GenBank/DDBJ databases">
        <title>Acidovorax KNDSW TSA 6 genome sequence and assembly.</title>
        <authorList>
            <person name="Mayilraj S."/>
        </authorList>
    </citation>
    <scope>NUCLEOTIDE SEQUENCE [LARGE SCALE GENOMIC DNA]</scope>
    <source>
        <strain evidence="3 4">KNDSW-TSA6</strain>
    </source>
</reference>